<dbReference type="GeneID" id="578074"/>
<dbReference type="InterPro" id="IPR038718">
    <property type="entry name" value="SNF2-like_sf"/>
</dbReference>
<keyword evidence="13" id="KW-1185">Reference proteome</keyword>
<feature type="region of interest" description="Disordered" evidence="9">
    <location>
        <begin position="1396"/>
        <end position="1569"/>
    </location>
</feature>
<dbReference type="Gene3D" id="1.20.120.850">
    <property type="entry name" value="SWI2/SNF2 ATPases, N-terminal domain"/>
    <property type="match status" value="1"/>
</dbReference>
<dbReference type="Pfam" id="PF00271">
    <property type="entry name" value="Helicase_C"/>
    <property type="match status" value="1"/>
</dbReference>
<evidence type="ECO:0000256" key="3">
    <source>
        <dbReference type="ARBA" id="ARBA00022741"/>
    </source>
</evidence>
<dbReference type="PROSITE" id="PS51194">
    <property type="entry name" value="HELICASE_CTER"/>
    <property type="match status" value="1"/>
</dbReference>
<feature type="compositionally biased region" description="Polar residues" evidence="9">
    <location>
        <begin position="1634"/>
        <end position="1649"/>
    </location>
</feature>
<evidence type="ECO:0000256" key="6">
    <source>
        <dbReference type="ARBA" id="ARBA00022840"/>
    </source>
</evidence>
<dbReference type="OrthoDB" id="2020972at2759"/>
<dbReference type="InterPro" id="IPR001650">
    <property type="entry name" value="Helicase_C-like"/>
</dbReference>
<feature type="region of interest" description="Disordered" evidence="9">
    <location>
        <begin position="1"/>
        <end position="188"/>
    </location>
</feature>
<dbReference type="InParanoid" id="A0A7M7HND8"/>
<feature type="compositionally biased region" description="Polar residues" evidence="9">
    <location>
        <begin position="1"/>
        <end position="11"/>
    </location>
</feature>
<feature type="compositionally biased region" description="Basic and acidic residues" evidence="9">
    <location>
        <begin position="761"/>
        <end position="772"/>
    </location>
</feature>
<dbReference type="GO" id="GO:0006325">
    <property type="term" value="P:chromatin organization"/>
    <property type="evidence" value="ECO:0000318"/>
    <property type="project" value="GO_Central"/>
</dbReference>
<dbReference type="GO" id="GO:0003712">
    <property type="term" value="F:transcription coregulator activity"/>
    <property type="evidence" value="ECO:0000318"/>
    <property type="project" value="GO_Central"/>
</dbReference>
<dbReference type="GO" id="GO:0004386">
    <property type="term" value="F:helicase activity"/>
    <property type="evidence" value="ECO:0007669"/>
    <property type="project" value="UniProtKB-KW"/>
</dbReference>
<feature type="compositionally biased region" description="Acidic residues" evidence="9">
    <location>
        <begin position="141"/>
        <end position="156"/>
    </location>
</feature>
<evidence type="ECO:0000256" key="8">
    <source>
        <dbReference type="ARBA" id="ARBA00023242"/>
    </source>
</evidence>
<keyword evidence="4" id="KW-0378">Hydrolase</keyword>
<evidence type="ECO:0000259" key="11">
    <source>
        <dbReference type="PROSITE" id="PS51194"/>
    </source>
</evidence>
<dbReference type="KEGG" id="spu:578074"/>
<evidence type="ECO:0000256" key="9">
    <source>
        <dbReference type="SAM" id="MobiDB-lite"/>
    </source>
</evidence>
<feature type="compositionally biased region" description="Polar residues" evidence="9">
    <location>
        <begin position="1590"/>
        <end position="1619"/>
    </location>
</feature>
<dbReference type="Pfam" id="PF00176">
    <property type="entry name" value="SNF2-rel_dom"/>
    <property type="match status" value="1"/>
</dbReference>
<dbReference type="GO" id="GO:0005634">
    <property type="term" value="C:nucleus"/>
    <property type="evidence" value="ECO:0000318"/>
    <property type="project" value="GO_Central"/>
</dbReference>
<feature type="domain" description="Helicase C-terminal" evidence="11">
    <location>
        <begin position="809"/>
        <end position="983"/>
    </location>
</feature>
<feature type="compositionally biased region" description="Low complexity" evidence="9">
    <location>
        <begin position="1331"/>
        <end position="1344"/>
    </location>
</feature>
<dbReference type="InterPro" id="IPR014001">
    <property type="entry name" value="Helicase_ATP-bd"/>
</dbReference>
<dbReference type="Gene3D" id="3.40.50.300">
    <property type="entry name" value="P-loop containing nucleotide triphosphate hydrolases"/>
    <property type="match status" value="2"/>
</dbReference>
<evidence type="ECO:0000313" key="13">
    <source>
        <dbReference type="Proteomes" id="UP000007110"/>
    </source>
</evidence>
<feature type="domain" description="Helicase ATP-binding" evidence="10">
    <location>
        <begin position="389"/>
        <end position="599"/>
    </location>
</feature>
<feature type="compositionally biased region" description="Low complexity" evidence="9">
    <location>
        <begin position="1447"/>
        <end position="1463"/>
    </location>
</feature>
<keyword evidence="5" id="KW-0347">Helicase</keyword>
<evidence type="ECO:0000259" key="10">
    <source>
        <dbReference type="PROSITE" id="PS51192"/>
    </source>
</evidence>
<dbReference type="GO" id="GO:0016887">
    <property type="term" value="F:ATP hydrolysis activity"/>
    <property type="evidence" value="ECO:0007669"/>
    <property type="project" value="InterPro"/>
</dbReference>
<evidence type="ECO:0000256" key="5">
    <source>
        <dbReference type="ARBA" id="ARBA00022806"/>
    </source>
</evidence>
<dbReference type="PROSITE" id="PS51192">
    <property type="entry name" value="HELICASE_ATP_BIND_1"/>
    <property type="match status" value="1"/>
</dbReference>
<proteinExistence type="inferred from homology"/>
<dbReference type="GO" id="GO:0140658">
    <property type="term" value="F:ATP-dependent chromatin remodeler activity"/>
    <property type="evidence" value="ECO:0000318"/>
    <property type="project" value="GO_Central"/>
</dbReference>
<name>A0A7M7HND8_STRPU</name>
<feature type="compositionally biased region" description="Polar residues" evidence="9">
    <location>
        <begin position="1434"/>
        <end position="1446"/>
    </location>
</feature>
<sequence length="1649" mass="179630">MSSNHPISDSGSDWDDFLPAGLQSDVSSASSESEPEPAPKSNRTSSLDDNEDSRSRHSSKTHSLQGDEYAFDDTKAESTEDPTLTRSFLSVPEGLEPGKGGGDGAGVSKSTKTATKRKRRKSGAGGSPRRRRKKKVKDANEEGDDEGDEEEEEEGDGSGKKKSKGKSKSKNKPPNRRRNIKSFLREDQLDAETLEAQLEEEKRKQRLEEERKKRLDEQKIQKMESSSAIVEKLQEAVATLAAAIPVLTASVSSAPEPAIPIPMTIPVPVLIPSLAECIVVDSGSDSDKDALMKAHKQEREIITISSDEEVCLVSDNSEDEAEMNMVSIGLHTNDEANVPDIHGRVLVNVNHPPDDPDIYLPDHIARAVKPHQIGGIRFLYDNLVESLQRYKASSGFGCILAHSMGLGKTLQCIAFIYNFMKYSMAHTVLCIVPINTLQNWLAEFDMWCPERPRHFNIFVLNDMHKTQTSRAKVIAEWRQSGGVLLMGYEMYRLLARSKQASLGRPKKRTSKSGKSSPQIIDIDEMEAAAEMAIDMKAALCNPGPDMVVCDEGHRIKNSHAGISQALKGIRTRRRVVLTGYPLQNNLQEYWCMVDFVRPNFLGTRHEFANLFERPISNGQCMDSTPYDVRLMRYRAHVLHSLLSGFVQRRGFNVLLSTLPPKEEHVIMVRLTSFQRGLYIRFMQCFTEAGAGGWCSSNPLKAFSVGCKIWNHPDILSDQLSIRDSVKDNVRDSAADELDADLDLPEVQAKCTGRQQKLLKKPAAEERSSRRGEGSSSGGYIDKVQQIISFEWARDIMKNYTRNKLCNGGKIIVLFHILEESIRLGDKILVFSQSLSCLSVIEKFLAKSTIPQPPNPPPLMPREWVRNQTYFRLDGSTAVSEREKMINRFNSPDNKTIMLFLLSTKAGCLGINLIGANRVVVMDASWNPCHDAQAVCRVYRYGQTKKCHVYRLVSDQTLEKKIYDRQISKKGMSDRVVDEMNPEMNLTKKEVESLLEFDETDMPFEDFSHLAPDIDDQVLKSLLLKHSNCMTKAPFTTESLLWDRKDMKLTRAEKMQAKKSYEEEKKLNLSYSRPSYAAFYPKGSGPGGMSVPPAAKGVPNMNFNTGPAYPYLPTSLKQPLQRPVANVRPIQSTPVPRQPPTPHEVTQKRIRDLKNAGVTLQRIVATTNIMLPGANTSTESTSMIRAGDAVTFIKTKKGIYLRTHEGKILAVRGPNAGPGSLGAVAQGAFPDATPSDMGMVQGGGGGGDAGAGALVDGEGSGNYGTLPNLANTQLGQLLSQSVPPRQQSNSFSNPPLSLPSEIKPNLTMAGMPTTSGMFPPFAMSQSSDRVPSDLGLPSSSSMSNMGFGPSRSLGSFPPYPVPYSSSSSSYTPSYTLGNTSTLTMATDTVMHSSVAGTSSTGALSAGMSSSTISSLGASPSLSSLGASPSFPSLGMNPTSLPETQSSFPDLYQDSSPSPSLSYPSFGDEYSNTSQGPLDTNPTSLSSNLETTSMSGNQGPHGLGSMSRVDEPISTPSPVDKSSLLALAPSPSNPVPFQQAASNSIPAEGNQVNPLSDLMSPSPAMSGGTQSVNLPSSLPFPQMEMNYPYPSLSRTSSGPSNGSMDSTSSLMDDGSDISNLSKFVDSSFPNLMPFSGSLNPDSDASSRSNMS</sequence>
<protein>
    <recommendedName>
        <fullName evidence="14">Helicase ARIP4-like</fullName>
    </recommendedName>
</protein>
<dbReference type="EnsemblMetazoa" id="XM_011671841">
    <property type="protein sequence ID" value="XP_011670143"/>
    <property type="gene ID" value="LOC578074"/>
</dbReference>
<comment type="similarity">
    <text evidence="2">Belongs to the SNF2/RAD54 helicase family.</text>
</comment>
<dbReference type="GO" id="GO:0005524">
    <property type="term" value="F:ATP binding"/>
    <property type="evidence" value="ECO:0007669"/>
    <property type="project" value="UniProtKB-KW"/>
</dbReference>
<feature type="compositionally biased region" description="Polar residues" evidence="9">
    <location>
        <begin position="1533"/>
        <end position="1552"/>
    </location>
</feature>
<keyword evidence="3" id="KW-0547">Nucleotide-binding</keyword>
<dbReference type="InterPro" id="IPR044574">
    <property type="entry name" value="ARIP4-like"/>
</dbReference>
<evidence type="ECO:0000256" key="7">
    <source>
        <dbReference type="ARBA" id="ARBA00023125"/>
    </source>
</evidence>
<evidence type="ECO:0000256" key="4">
    <source>
        <dbReference type="ARBA" id="ARBA00022801"/>
    </source>
</evidence>
<dbReference type="SMART" id="SM00490">
    <property type="entry name" value="HELICc"/>
    <property type="match status" value="1"/>
</dbReference>
<dbReference type="RefSeq" id="XP_011670143.1">
    <property type="nucleotide sequence ID" value="XM_011671841.2"/>
</dbReference>
<feature type="compositionally biased region" description="Polar residues" evidence="9">
    <location>
        <begin position="1468"/>
        <end position="1496"/>
    </location>
</feature>
<dbReference type="PANTHER" id="PTHR45797">
    <property type="entry name" value="RAD54-LIKE"/>
    <property type="match status" value="1"/>
</dbReference>
<comment type="subcellular location">
    <subcellularLocation>
        <location evidence="1">Nucleus</location>
    </subcellularLocation>
</comment>
<evidence type="ECO:0008006" key="14">
    <source>
        <dbReference type="Google" id="ProtNLM"/>
    </source>
</evidence>
<keyword evidence="7" id="KW-0238">DNA-binding</keyword>
<dbReference type="Proteomes" id="UP000007110">
    <property type="component" value="Unassembled WGS sequence"/>
</dbReference>
<dbReference type="OMA" id="FLFNPSM"/>
<keyword evidence="6" id="KW-0067">ATP-binding</keyword>
<feature type="region of interest" description="Disordered" evidence="9">
    <location>
        <begin position="1584"/>
        <end position="1649"/>
    </location>
</feature>
<dbReference type="InterPro" id="IPR000330">
    <property type="entry name" value="SNF2_N"/>
</dbReference>
<dbReference type="InterPro" id="IPR049730">
    <property type="entry name" value="SNF2/RAD54-like_C"/>
</dbReference>
<reference evidence="12" key="2">
    <citation type="submission" date="2021-01" db="UniProtKB">
        <authorList>
            <consortium name="EnsemblMetazoa"/>
        </authorList>
    </citation>
    <scope>IDENTIFICATION</scope>
</reference>
<organism evidence="12 13">
    <name type="scientific">Strongylocentrotus purpuratus</name>
    <name type="common">Purple sea urchin</name>
    <dbReference type="NCBI Taxonomy" id="7668"/>
    <lineage>
        <taxon>Eukaryota</taxon>
        <taxon>Metazoa</taxon>
        <taxon>Echinodermata</taxon>
        <taxon>Eleutherozoa</taxon>
        <taxon>Echinozoa</taxon>
        <taxon>Echinoidea</taxon>
        <taxon>Euechinoidea</taxon>
        <taxon>Echinacea</taxon>
        <taxon>Camarodonta</taxon>
        <taxon>Echinidea</taxon>
        <taxon>Strongylocentrotidae</taxon>
        <taxon>Strongylocentrotus</taxon>
    </lineage>
</organism>
<feature type="region of interest" description="Disordered" evidence="9">
    <location>
        <begin position="1279"/>
        <end position="1344"/>
    </location>
</feature>
<dbReference type="SUPFAM" id="SSF52540">
    <property type="entry name" value="P-loop containing nucleoside triphosphate hydrolases"/>
    <property type="match status" value="2"/>
</dbReference>
<dbReference type="GO" id="GO:0003677">
    <property type="term" value="F:DNA binding"/>
    <property type="evidence" value="ECO:0007669"/>
    <property type="project" value="UniProtKB-KW"/>
</dbReference>
<feature type="compositionally biased region" description="Basic residues" evidence="9">
    <location>
        <begin position="114"/>
        <end position="136"/>
    </location>
</feature>
<dbReference type="PANTHER" id="PTHR45797:SF1">
    <property type="entry name" value="HELICASE ARIP4"/>
    <property type="match status" value="1"/>
</dbReference>
<accession>A0A7M7HND8</accession>
<dbReference type="InterPro" id="IPR044573">
    <property type="entry name" value="ARIP4_DEXHc"/>
</dbReference>
<reference evidence="13" key="1">
    <citation type="submission" date="2015-02" db="EMBL/GenBank/DDBJ databases">
        <title>Genome sequencing for Strongylocentrotus purpuratus.</title>
        <authorList>
            <person name="Murali S."/>
            <person name="Liu Y."/>
            <person name="Vee V."/>
            <person name="English A."/>
            <person name="Wang M."/>
            <person name="Skinner E."/>
            <person name="Han Y."/>
            <person name="Muzny D.M."/>
            <person name="Worley K.C."/>
            <person name="Gibbs R.A."/>
        </authorList>
    </citation>
    <scope>NUCLEOTIDE SEQUENCE</scope>
</reference>
<feature type="compositionally biased region" description="Low complexity" evidence="9">
    <location>
        <begin position="1401"/>
        <end position="1433"/>
    </location>
</feature>
<evidence type="ECO:0000256" key="2">
    <source>
        <dbReference type="ARBA" id="ARBA00007025"/>
    </source>
</evidence>
<feature type="compositionally biased region" description="Basic residues" evidence="9">
    <location>
        <begin position="160"/>
        <end position="180"/>
    </location>
</feature>
<keyword evidence="8" id="KW-0539">Nucleus</keyword>
<evidence type="ECO:0000256" key="1">
    <source>
        <dbReference type="ARBA" id="ARBA00004123"/>
    </source>
</evidence>
<feature type="region of interest" description="Disordered" evidence="9">
    <location>
        <begin position="1128"/>
        <end position="1147"/>
    </location>
</feature>
<feature type="region of interest" description="Disordered" evidence="9">
    <location>
        <begin position="753"/>
        <end position="777"/>
    </location>
</feature>
<dbReference type="Gene3D" id="3.40.50.10810">
    <property type="entry name" value="Tandem AAA-ATPase domain"/>
    <property type="match status" value="1"/>
</dbReference>
<feature type="compositionally biased region" description="Low complexity" evidence="9">
    <location>
        <begin position="1287"/>
        <end position="1299"/>
    </location>
</feature>
<dbReference type="InterPro" id="IPR027417">
    <property type="entry name" value="P-loop_NTPase"/>
</dbReference>
<evidence type="ECO:0000313" key="12">
    <source>
        <dbReference type="EnsemblMetazoa" id="XP_011670143"/>
    </source>
</evidence>
<dbReference type="CDD" id="cd18793">
    <property type="entry name" value="SF2_C_SNF"/>
    <property type="match status" value="1"/>
</dbReference>
<dbReference type="CDD" id="cd18069">
    <property type="entry name" value="DEXHc_ARIP4"/>
    <property type="match status" value="1"/>
</dbReference>
<dbReference type="SMART" id="SM00487">
    <property type="entry name" value="DEXDc"/>
    <property type="match status" value="1"/>
</dbReference>